<evidence type="ECO:0000313" key="1">
    <source>
        <dbReference type="EMBL" id="WAG62561.1"/>
    </source>
</evidence>
<proteinExistence type="predicted"/>
<organism evidence="1 2">
    <name type="scientific">Clostridium estertheticum</name>
    <dbReference type="NCBI Taxonomy" id="238834"/>
    <lineage>
        <taxon>Bacteria</taxon>
        <taxon>Bacillati</taxon>
        <taxon>Bacillota</taxon>
        <taxon>Clostridia</taxon>
        <taxon>Eubacteriales</taxon>
        <taxon>Clostridiaceae</taxon>
        <taxon>Clostridium</taxon>
    </lineage>
</organism>
<name>A0AA47EMF9_9CLOT</name>
<dbReference type="Proteomes" id="UP001164733">
    <property type="component" value="Chromosome"/>
</dbReference>
<reference evidence="1" key="1">
    <citation type="submission" date="2021-11" db="EMBL/GenBank/DDBJ databases">
        <title>Clostridia strains as spoilage organisms.</title>
        <authorList>
            <person name="Wambui J."/>
            <person name="Stevens M.J.A."/>
            <person name="Stephan R."/>
        </authorList>
    </citation>
    <scope>NUCLEOTIDE SEQUENCE</scope>
    <source>
        <strain evidence="1">CF009</strain>
    </source>
</reference>
<dbReference type="RefSeq" id="WP_216126816.1">
    <property type="nucleotide sequence ID" value="NZ_CP086239.1"/>
</dbReference>
<gene>
    <name evidence="1" type="ORF">LL038_10115</name>
</gene>
<evidence type="ECO:0000313" key="2">
    <source>
        <dbReference type="Proteomes" id="UP001164733"/>
    </source>
</evidence>
<dbReference type="EMBL" id="CP086239">
    <property type="protein sequence ID" value="WAG62561.1"/>
    <property type="molecule type" value="Genomic_DNA"/>
</dbReference>
<dbReference type="AlphaFoldDB" id="A0AA47EMF9"/>
<sequence length="346" mass="39956">MCSNTNLADQNINLDWLKDIAIHYDFTILEEKSDSFSKNEGCSIKCKKGSLVLKLEYKKAFNKQMAYFADMYDEENKKDIEMPYYTEMNGNIRQQKYRLYSSYLKKDVGRMIAESANHNSDSSFRITIDKWDYKRGYGFASTNAIPKIFIHITQLPSTINDKNDLIYRDFLVKGLIRTDKGFKIEEIIKEIDYNDSAAGLDPKSKDIKLDLNTITAKGVVILPEEISPYSLIDPEQYKIDSIYKKSDDSYQINISCEVDKRYSFSVTIIPPGEIAEMTKRSKGFGAISSFNEFRTSSLPYSIMNNNMSLVDKTDFYNLWQALLYYKDIIEQSDSKGAIHVQQNFGF</sequence>
<accession>A0AA47EMF9</accession>
<protein>
    <submittedName>
        <fullName evidence="1">Uncharacterized protein</fullName>
    </submittedName>
</protein>